<dbReference type="Proteomes" id="UP000823935">
    <property type="component" value="Unassembled WGS sequence"/>
</dbReference>
<comment type="caution">
    <text evidence="1">The sequence shown here is derived from an EMBL/GenBank/DDBJ whole genome shotgun (WGS) entry which is preliminary data.</text>
</comment>
<organism evidence="1 2">
    <name type="scientific">Candidatus Limivivens intestinipullorum</name>
    <dbReference type="NCBI Taxonomy" id="2840858"/>
    <lineage>
        <taxon>Bacteria</taxon>
        <taxon>Bacillati</taxon>
        <taxon>Bacillota</taxon>
        <taxon>Clostridia</taxon>
        <taxon>Lachnospirales</taxon>
        <taxon>Lachnospiraceae</taxon>
        <taxon>Lachnospiraceae incertae sedis</taxon>
        <taxon>Candidatus Limivivens</taxon>
    </lineage>
</organism>
<dbReference type="EMBL" id="DVIQ01000061">
    <property type="protein sequence ID" value="HIS31940.1"/>
    <property type="molecule type" value="Genomic_DNA"/>
</dbReference>
<name>A0A9D1JK93_9FIRM</name>
<sequence>MKRKASTEFVLKRAGWKRIFAVYPALLAACLCFLGGGLGVSAAPRSRAENTVYSDNQGINSWWVYPLSVRYKGKSDKTYTSYVDSDGSCGLISYDNTNGNQRKVKIAREKADDHNAGAVEVLRDGRLIYITSGHNSRSYLKLYVSKEPESIRDWEEPVMLKTPAKCTYIQLVKNDKGYFLFTRLRYSWKQLSNGQSRRFTWAVSYSRDGLRWSDFRNVIDGGTVQYYVKAMPCTDSDDIRLVMSSYPRNSNTDLRVAFYNPNRKTVTDQQNKNLYRLKSKGWGLSFKKADVAVKKEKGSRNRLLDVGFTERKRTVIAYASGSDASDADYRVTEVKGKKKQTATLTNSGSAFYRPSWYFGGMAFSSKKANVLYLSRKVGRYWQIEQWKKKKTGWKRAKVVMKSRNRVLIRPFTTKNGPGYVSFSYGVYNDRKFNDFDTWIFRKRLPESAEGETWVFYPVVSGTAAVQQS</sequence>
<evidence type="ECO:0000313" key="2">
    <source>
        <dbReference type="Proteomes" id="UP000823935"/>
    </source>
</evidence>
<dbReference type="Pfam" id="PF15892">
    <property type="entry name" value="BNR_4"/>
    <property type="match status" value="1"/>
</dbReference>
<gene>
    <name evidence="1" type="ORF">IAB44_10400</name>
</gene>
<reference evidence="1" key="2">
    <citation type="journal article" date="2021" name="PeerJ">
        <title>Extensive microbial diversity within the chicken gut microbiome revealed by metagenomics and culture.</title>
        <authorList>
            <person name="Gilroy R."/>
            <person name="Ravi A."/>
            <person name="Getino M."/>
            <person name="Pursley I."/>
            <person name="Horton D.L."/>
            <person name="Alikhan N.F."/>
            <person name="Baker D."/>
            <person name="Gharbi K."/>
            <person name="Hall N."/>
            <person name="Watson M."/>
            <person name="Adriaenssens E.M."/>
            <person name="Foster-Nyarko E."/>
            <person name="Jarju S."/>
            <person name="Secka A."/>
            <person name="Antonio M."/>
            <person name="Oren A."/>
            <person name="Chaudhuri R.R."/>
            <person name="La Ragione R."/>
            <person name="Hildebrand F."/>
            <person name="Pallen M.J."/>
        </authorList>
    </citation>
    <scope>NUCLEOTIDE SEQUENCE</scope>
    <source>
        <strain evidence="1">CHK190-19873</strain>
    </source>
</reference>
<dbReference type="AlphaFoldDB" id="A0A9D1JK93"/>
<reference evidence="1" key="1">
    <citation type="submission" date="2020-10" db="EMBL/GenBank/DDBJ databases">
        <authorList>
            <person name="Gilroy R."/>
        </authorList>
    </citation>
    <scope>NUCLEOTIDE SEQUENCE</scope>
    <source>
        <strain evidence="1">CHK190-19873</strain>
    </source>
</reference>
<protein>
    <submittedName>
        <fullName evidence="1">BNR-4 repeat-containing protein</fullName>
    </submittedName>
</protein>
<proteinExistence type="predicted"/>
<dbReference type="PROSITE" id="PS51257">
    <property type="entry name" value="PROKAR_LIPOPROTEIN"/>
    <property type="match status" value="1"/>
</dbReference>
<evidence type="ECO:0000313" key="1">
    <source>
        <dbReference type="EMBL" id="HIS31940.1"/>
    </source>
</evidence>
<accession>A0A9D1JK93</accession>